<dbReference type="Pfam" id="PF14127">
    <property type="entry name" value="DUF4294"/>
    <property type="match status" value="1"/>
</dbReference>
<organism evidence="3 4">
    <name type="scientific">Putridiphycobacter roseus</name>
    <dbReference type="NCBI Taxonomy" id="2219161"/>
    <lineage>
        <taxon>Bacteria</taxon>
        <taxon>Pseudomonadati</taxon>
        <taxon>Bacteroidota</taxon>
        <taxon>Flavobacteriia</taxon>
        <taxon>Flavobacteriales</taxon>
        <taxon>Crocinitomicaceae</taxon>
        <taxon>Putridiphycobacter</taxon>
    </lineage>
</organism>
<evidence type="ECO:0000256" key="1">
    <source>
        <dbReference type="SAM" id="MobiDB-lite"/>
    </source>
</evidence>
<feature type="chain" id="PRO_5016176378" description="DUF4294 domain-containing protein" evidence="2">
    <location>
        <begin position="19"/>
        <end position="226"/>
    </location>
</feature>
<evidence type="ECO:0000313" key="4">
    <source>
        <dbReference type="Proteomes" id="UP000249248"/>
    </source>
</evidence>
<keyword evidence="2" id="KW-0732">Signal</keyword>
<protein>
    <recommendedName>
        <fullName evidence="5">DUF4294 domain-containing protein</fullName>
    </recommendedName>
</protein>
<evidence type="ECO:0008006" key="5">
    <source>
        <dbReference type="Google" id="ProtNLM"/>
    </source>
</evidence>
<accession>A0A2W1ND15</accession>
<dbReference type="AlphaFoldDB" id="A0A2W1ND15"/>
<evidence type="ECO:0000256" key="2">
    <source>
        <dbReference type="SAM" id="SignalP"/>
    </source>
</evidence>
<evidence type="ECO:0000313" key="3">
    <source>
        <dbReference type="EMBL" id="PZE17295.1"/>
    </source>
</evidence>
<dbReference type="RefSeq" id="WP_111062820.1">
    <property type="nucleotide sequence ID" value="NZ_JBHUCU010000016.1"/>
</dbReference>
<feature type="signal peptide" evidence="2">
    <location>
        <begin position="1"/>
        <end position="18"/>
    </location>
</feature>
<dbReference type="EMBL" id="QKSB01000004">
    <property type="protein sequence ID" value="PZE17295.1"/>
    <property type="molecule type" value="Genomic_DNA"/>
</dbReference>
<gene>
    <name evidence="3" type="ORF">DNU06_08470</name>
</gene>
<dbReference type="Proteomes" id="UP000249248">
    <property type="component" value="Unassembled WGS sequence"/>
</dbReference>
<proteinExistence type="predicted"/>
<keyword evidence="4" id="KW-1185">Reference proteome</keyword>
<name>A0A2W1ND15_9FLAO</name>
<dbReference type="OrthoDB" id="1491885at2"/>
<feature type="region of interest" description="Disordered" evidence="1">
    <location>
        <begin position="197"/>
        <end position="226"/>
    </location>
</feature>
<dbReference type="InterPro" id="IPR025636">
    <property type="entry name" value="DUF4294"/>
</dbReference>
<comment type="caution">
    <text evidence="3">The sequence shown here is derived from an EMBL/GenBank/DDBJ whole genome shotgun (WGS) entry which is preliminary data.</text>
</comment>
<sequence>MKLFLFSILVTLTSFSFAQVKDSTFVYYHHAIDVLDKDFVKKYNYLKPKVLKVYPYALYAADVLDQVENDLESIKRRRKRNKHCKDSYKDLRSEFKYAMLDLYISEGKILMSLVSRETGRTVYEIVKKYRGAKDAMVFNLMGKMFEQDIKSAYVKKDNYVIEYIIREIESGKLKMDAPKLVSKTDFKAEEARIKKLRKKNKERAKENKKRTKAIKKTKRKADKLNH</sequence>
<reference evidence="3 4" key="1">
    <citation type="submission" date="2018-06" db="EMBL/GenBank/DDBJ databases">
        <title>The draft genome sequence of Crocinitomix sp. SM1701.</title>
        <authorList>
            <person name="Zhang X."/>
        </authorList>
    </citation>
    <scope>NUCLEOTIDE SEQUENCE [LARGE SCALE GENOMIC DNA]</scope>
    <source>
        <strain evidence="3 4">SM1701</strain>
    </source>
</reference>